<dbReference type="PANTHER" id="PTHR13135">
    <property type="entry name" value="CYTOSOLIC RESINIFERATOXIN BINDING PROTEIN RBP-26"/>
    <property type="match status" value="1"/>
</dbReference>
<dbReference type="GO" id="GO:0006408">
    <property type="term" value="P:snRNA export from nucleus"/>
    <property type="evidence" value="ECO:0007669"/>
    <property type="project" value="InterPro"/>
</dbReference>
<feature type="compositionally biased region" description="Basic residues" evidence="11">
    <location>
        <begin position="66"/>
        <end position="79"/>
    </location>
</feature>
<organism evidence="13 14">
    <name type="scientific">Apostasia shenzhenica</name>
    <dbReference type="NCBI Taxonomy" id="1088818"/>
    <lineage>
        <taxon>Eukaryota</taxon>
        <taxon>Viridiplantae</taxon>
        <taxon>Streptophyta</taxon>
        <taxon>Embryophyta</taxon>
        <taxon>Tracheophyta</taxon>
        <taxon>Spermatophyta</taxon>
        <taxon>Magnoliopsida</taxon>
        <taxon>Liliopsida</taxon>
        <taxon>Asparagales</taxon>
        <taxon>Orchidaceae</taxon>
        <taxon>Apostasioideae</taxon>
        <taxon>Apostasia</taxon>
    </lineage>
</organism>
<dbReference type="InterPro" id="IPR039047">
    <property type="entry name" value="PHAX"/>
</dbReference>
<keyword evidence="5" id="KW-0813">Transport</keyword>
<keyword evidence="6" id="KW-0963">Cytoplasm</keyword>
<feature type="compositionally biased region" description="Basic and acidic residues" evidence="11">
    <location>
        <begin position="53"/>
        <end position="65"/>
    </location>
</feature>
<dbReference type="GO" id="GO:0005737">
    <property type="term" value="C:cytoplasm"/>
    <property type="evidence" value="ECO:0007669"/>
    <property type="project" value="UniProtKB-SubCell"/>
</dbReference>
<keyword evidence="8" id="KW-0653">Protein transport</keyword>
<evidence type="ECO:0000313" key="13">
    <source>
        <dbReference type="EMBL" id="PKA50245.1"/>
    </source>
</evidence>
<evidence type="ECO:0000256" key="7">
    <source>
        <dbReference type="ARBA" id="ARBA00022884"/>
    </source>
</evidence>
<keyword evidence="7" id="KW-0694">RNA-binding</keyword>
<evidence type="ECO:0000256" key="3">
    <source>
        <dbReference type="ARBA" id="ARBA00006094"/>
    </source>
</evidence>
<dbReference type="AlphaFoldDB" id="A0A2I0A3X2"/>
<evidence type="ECO:0000256" key="6">
    <source>
        <dbReference type="ARBA" id="ARBA00022490"/>
    </source>
</evidence>
<dbReference type="GO" id="GO:0005634">
    <property type="term" value="C:nucleus"/>
    <property type="evidence" value="ECO:0007669"/>
    <property type="project" value="UniProtKB-SubCell"/>
</dbReference>
<gene>
    <name evidence="13" type="ORF">AXF42_Ash017839</name>
</gene>
<evidence type="ECO:0000256" key="5">
    <source>
        <dbReference type="ARBA" id="ARBA00022448"/>
    </source>
</evidence>
<dbReference type="Gene3D" id="1.10.10.1440">
    <property type="entry name" value="PHAX RNA-binding domain"/>
    <property type="match status" value="1"/>
</dbReference>
<name>A0A2I0A3X2_9ASPA</name>
<dbReference type="InterPro" id="IPR019385">
    <property type="entry name" value="PHAX_RNA-binding_domain"/>
</dbReference>
<dbReference type="InterPro" id="IPR038092">
    <property type="entry name" value="PHAX_RNA-binding_sf"/>
</dbReference>
<keyword evidence="14" id="KW-1185">Reference proteome</keyword>
<evidence type="ECO:0000256" key="9">
    <source>
        <dbReference type="ARBA" id="ARBA00023242"/>
    </source>
</evidence>
<evidence type="ECO:0000256" key="11">
    <source>
        <dbReference type="SAM" id="MobiDB-lite"/>
    </source>
</evidence>
<feature type="region of interest" description="Disordered" evidence="11">
    <location>
        <begin position="50"/>
        <end position="82"/>
    </location>
</feature>
<evidence type="ECO:0000313" key="14">
    <source>
        <dbReference type="Proteomes" id="UP000236161"/>
    </source>
</evidence>
<comment type="similarity">
    <text evidence="3">Belongs to the PHAX family.</text>
</comment>
<protein>
    <recommendedName>
        <fullName evidence="4">Phosphorylated adapter RNA export protein</fullName>
    </recommendedName>
    <alternativeName>
        <fullName evidence="10">RNA U small nuclear RNA export adapter protein</fullName>
    </alternativeName>
</protein>
<sequence length="289" mass="31894">MERMLECVQFGDEEELVEETHDDDVEMAEAESMDAESCLPAIEAVQIAGDAGGGDRKEVHGDANRGAKRKRNKKKRRKSGSASNITDINRFVIDTCRQLKEKKSYLIWTAVGCLGVSAVSDLVKEVWSSTGCRWDETTGHVVNAIQHCGGQRTADGKRYRTGGGILWNVLKTRDPKAYKEIMTKGKEFEGASRTVTPISQTDDHAGTDKQFRQPQKLQHPNKNNAVSPDRNSLEATTNGEPSSDASKTAPVAQKEHELSSSQNGGSSVKDRIRMPVSYDDLFEEGEIHE</sequence>
<feature type="region of interest" description="Disordered" evidence="11">
    <location>
        <begin position="190"/>
        <end position="274"/>
    </location>
</feature>
<dbReference type="GO" id="GO:0015031">
    <property type="term" value="P:protein transport"/>
    <property type="evidence" value="ECO:0007669"/>
    <property type="project" value="UniProtKB-KW"/>
</dbReference>
<feature type="compositionally biased region" description="Polar residues" evidence="11">
    <location>
        <begin position="212"/>
        <end position="246"/>
    </location>
</feature>
<evidence type="ECO:0000256" key="4">
    <source>
        <dbReference type="ARBA" id="ARBA00016856"/>
    </source>
</evidence>
<evidence type="ECO:0000256" key="1">
    <source>
        <dbReference type="ARBA" id="ARBA00004123"/>
    </source>
</evidence>
<proteinExistence type="inferred from homology"/>
<feature type="domain" description="Phosphorylated adapter RNA export protein RNA-binding" evidence="12">
    <location>
        <begin position="92"/>
        <end position="126"/>
    </location>
</feature>
<feature type="domain" description="Phosphorylated adapter RNA export protein RNA-binding" evidence="12">
    <location>
        <begin position="142"/>
        <end position="187"/>
    </location>
</feature>
<reference evidence="13 14" key="1">
    <citation type="journal article" date="2017" name="Nature">
        <title>The Apostasia genome and the evolution of orchids.</title>
        <authorList>
            <person name="Zhang G.Q."/>
            <person name="Liu K.W."/>
            <person name="Li Z."/>
            <person name="Lohaus R."/>
            <person name="Hsiao Y.Y."/>
            <person name="Niu S.C."/>
            <person name="Wang J.Y."/>
            <person name="Lin Y.C."/>
            <person name="Xu Q."/>
            <person name="Chen L.J."/>
            <person name="Yoshida K."/>
            <person name="Fujiwara S."/>
            <person name="Wang Z.W."/>
            <person name="Zhang Y.Q."/>
            <person name="Mitsuda N."/>
            <person name="Wang M."/>
            <person name="Liu G.H."/>
            <person name="Pecoraro L."/>
            <person name="Huang H.X."/>
            <person name="Xiao X.J."/>
            <person name="Lin M."/>
            <person name="Wu X.Y."/>
            <person name="Wu W.L."/>
            <person name="Chen Y.Y."/>
            <person name="Chang S.B."/>
            <person name="Sakamoto S."/>
            <person name="Ohme-Takagi M."/>
            <person name="Yagi M."/>
            <person name="Zeng S.J."/>
            <person name="Shen C.Y."/>
            <person name="Yeh C.M."/>
            <person name="Luo Y.B."/>
            <person name="Tsai W.C."/>
            <person name="Van de Peer Y."/>
            <person name="Liu Z.J."/>
        </authorList>
    </citation>
    <scope>NUCLEOTIDE SEQUENCE [LARGE SCALE GENOMIC DNA]</scope>
    <source>
        <strain evidence="14">cv. Shenzhen</strain>
        <tissue evidence="13">Stem</tissue>
    </source>
</reference>
<dbReference type="EMBL" id="KZ452027">
    <property type="protein sequence ID" value="PKA50245.1"/>
    <property type="molecule type" value="Genomic_DNA"/>
</dbReference>
<accession>A0A2I0A3X2</accession>
<evidence type="ECO:0000256" key="2">
    <source>
        <dbReference type="ARBA" id="ARBA00004496"/>
    </source>
</evidence>
<evidence type="ECO:0000259" key="12">
    <source>
        <dbReference type="Pfam" id="PF10258"/>
    </source>
</evidence>
<dbReference type="PANTHER" id="PTHR13135:SF0">
    <property type="entry name" value="PHOSPHORYLATED ADAPTER RNA EXPORT PROTEIN"/>
    <property type="match status" value="1"/>
</dbReference>
<evidence type="ECO:0000256" key="10">
    <source>
        <dbReference type="ARBA" id="ARBA00030834"/>
    </source>
</evidence>
<evidence type="ECO:0000256" key="8">
    <source>
        <dbReference type="ARBA" id="ARBA00022927"/>
    </source>
</evidence>
<dbReference type="Pfam" id="PF10258">
    <property type="entry name" value="PHAX_RNA-bd"/>
    <property type="match status" value="2"/>
</dbReference>
<feature type="compositionally biased region" description="Basic and acidic residues" evidence="11">
    <location>
        <begin position="201"/>
        <end position="211"/>
    </location>
</feature>
<dbReference type="GO" id="GO:0003723">
    <property type="term" value="F:RNA binding"/>
    <property type="evidence" value="ECO:0007669"/>
    <property type="project" value="UniProtKB-KW"/>
</dbReference>
<keyword evidence="9" id="KW-0539">Nucleus</keyword>
<dbReference type="OrthoDB" id="20573at2759"/>
<dbReference type="Proteomes" id="UP000236161">
    <property type="component" value="Unassembled WGS sequence"/>
</dbReference>
<dbReference type="STRING" id="1088818.A0A2I0A3X2"/>
<comment type="subcellular location">
    <subcellularLocation>
        <location evidence="2">Cytoplasm</location>
    </subcellularLocation>
    <subcellularLocation>
        <location evidence="1">Nucleus</location>
    </subcellularLocation>
</comment>